<reference evidence="1 2" key="1">
    <citation type="submission" date="2017-03" db="EMBL/GenBank/DDBJ databases">
        <title>Genome sequence of Clostridium hungatei DSM 14427.</title>
        <authorList>
            <person name="Poehlein A."/>
            <person name="Daniel R."/>
        </authorList>
    </citation>
    <scope>NUCLEOTIDE SEQUENCE [LARGE SCALE GENOMIC DNA]</scope>
    <source>
        <strain evidence="1 2">DSM 14427</strain>
    </source>
</reference>
<keyword evidence="2" id="KW-1185">Reference proteome</keyword>
<organism evidence="1 2">
    <name type="scientific">Ruminiclostridium hungatei</name>
    <name type="common">Clostridium hungatei</name>
    <dbReference type="NCBI Taxonomy" id="48256"/>
    <lineage>
        <taxon>Bacteria</taxon>
        <taxon>Bacillati</taxon>
        <taxon>Bacillota</taxon>
        <taxon>Clostridia</taxon>
        <taxon>Eubacteriales</taxon>
        <taxon>Oscillospiraceae</taxon>
        <taxon>Ruminiclostridium</taxon>
    </lineage>
</organism>
<comment type="caution">
    <text evidence="1">The sequence shown here is derived from an EMBL/GenBank/DDBJ whole genome shotgun (WGS) entry which is preliminary data.</text>
</comment>
<dbReference type="Proteomes" id="UP000191554">
    <property type="component" value="Unassembled WGS sequence"/>
</dbReference>
<dbReference type="AlphaFoldDB" id="A0A1V4SDP0"/>
<protein>
    <recommendedName>
        <fullName evidence="3">DUF2262 domain-containing protein</fullName>
    </recommendedName>
</protein>
<dbReference type="EMBL" id="MZGX01000036">
    <property type="protein sequence ID" value="OPX42032.1"/>
    <property type="molecule type" value="Genomic_DNA"/>
</dbReference>
<evidence type="ECO:0000313" key="2">
    <source>
        <dbReference type="Proteomes" id="UP000191554"/>
    </source>
</evidence>
<dbReference type="STRING" id="48256.CLHUN_40910"/>
<sequence length="170" mass="19606">MFGKKKNKAVEFKIHPSLGEINYVGIGWKKTEKIKVTLWSKTYDISLCFIAETAEEDVNEKQVASLEKFRNVVEEQKKQIEELIMECFECDSEENSSRRFAPRKILFSQNGECALFYKDADEEDYDDLGAGFAMFLLPKLILEDPENCLDYILGGEDSFIEKDLYGGKQK</sequence>
<evidence type="ECO:0008006" key="3">
    <source>
        <dbReference type="Google" id="ProtNLM"/>
    </source>
</evidence>
<dbReference type="OrthoDB" id="3477708at2"/>
<dbReference type="RefSeq" id="WP_080066546.1">
    <property type="nucleotide sequence ID" value="NZ_MZGX01000036.1"/>
</dbReference>
<evidence type="ECO:0000313" key="1">
    <source>
        <dbReference type="EMBL" id="OPX42032.1"/>
    </source>
</evidence>
<accession>A0A1V4SDP0</accession>
<proteinExistence type="predicted"/>
<gene>
    <name evidence="1" type="ORF">CLHUN_40910</name>
</gene>
<name>A0A1V4SDP0_RUMHU</name>